<dbReference type="SFLD" id="SFLDG01123">
    <property type="entry name" value="methyltransferase_(Class_B)"/>
    <property type="match status" value="1"/>
</dbReference>
<evidence type="ECO:0000259" key="10">
    <source>
        <dbReference type="PROSITE" id="PS51918"/>
    </source>
</evidence>
<dbReference type="InterPro" id="IPR036724">
    <property type="entry name" value="Cobalamin-bd_sf"/>
</dbReference>
<dbReference type="CDD" id="cd02068">
    <property type="entry name" value="radical_SAM_B12_BD"/>
    <property type="match status" value="1"/>
</dbReference>
<sequence>MRILLLSPPTTSAIKAVVGTTGPPLGLAYLASMVKDGHDVRIVDSLAEDYTYEDVERVIKKYDPDVVGITSTTSMMPDAYVVAKMAKTFNEDVKMVMGGPHVTFVPERTLRECPYIDYIVRGEGELTFRELIDSLERNRDPSSIPGLSVNLRGKVKNNSPRPLIEDIDTIPVPSYDLLPMEKYQVNGVRFGTVMTSRGCPFDCAFCSSSLQFGRRWRGHSDSRVIEELRHLHEKYRIHEIEFLDDTFTLNKPRTMRIARRILEEGLDISWSASSRVDIFTEEVAAAMKKGGCHTIYFGIESGSQKILNFIGKGITPEQSISAVKKAKKQGLNVLGSFVIGFPEETKEDIRKTIKLSKKAGVDFAQFTIATPYPGTRLWDYALSKKLILTFNWRKYTTLDPVMKLKNFTAQQITKMFQRAYLSFYLRPSYLIKDLIFRKGFIFRRAIPNVIKMGKSAIGSG</sequence>
<dbReference type="GO" id="GO:0031419">
    <property type="term" value="F:cobalamin binding"/>
    <property type="evidence" value="ECO:0007669"/>
    <property type="project" value="InterPro"/>
</dbReference>
<dbReference type="STRING" id="1839936.SBU_000149"/>
<reference evidence="11" key="1">
    <citation type="submission" date="2016-05" db="EMBL/GenBank/DDBJ databases">
        <title>Microbial consortia oxidize butane by reversing methanogenesis.</title>
        <authorList>
            <person name="Laso-Perez R."/>
            <person name="Richter M."/>
            <person name="Wegener G."/>
            <person name="Musat F."/>
        </authorList>
    </citation>
    <scope>NUCLEOTIDE SEQUENCE [LARGE SCALE GENOMIC DNA]</scope>
    <source>
        <strain evidence="11">BOX1</strain>
    </source>
</reference>
<evidence type="ECO:0000256" key="2">
    <source>
        <dbReference type="ARBA" id="ARBA00010854"/>
    </source>
</evidence>
<dbReference type="PANTHER" id="PTHR43409:SF7">
    <property type="entry name" value="BLL1977 PROTEIN"/>
    <property type="match status" value="1"/>
</dbReference>
<dbReference type="SUPFAM" id="SSF102114">
    <property type="entry name" value="Radical SAM enzymes"/>
    <property type="match status" value="1"/>
</dbReference>
<evidence type="ECO:0000313" key="11">
    <source>
        <dbReference type="EMBL" id="OFV66856.1"/>
    </source>
</evidence>
<evidence type="ECO:0000256" key="5">
    <source>
        <dbReference type="ARBA" id="ARBA00022691"/>
    </source>
</evidence>
<accession>A0A1F2P8B9</accession>
<evidence type="ECO:0000313" key="12">
    <source>
        <dbReference type="Proteomes" id="UP000185779"/>
    </source>
</evidence>
<dbReference type="GO" id="GO:0051539">
    <property type="term" value="F:4 iron, 4 sulfur cluster binding"/>
    <property type="evidence" value="ECO:0007669"/>
    <property type="project" value="UniProtKB-KW"/>
</dbReference>
<proteinExistence type="inferred from homology"/>
<dbReference type="InterPro" id="IPR006158">
    <property type="entry name" value="Cobalamin-bd"/>
</dbReference>
<dbReference type="PROSITE" id="PS51918">
    <property type="entry name" value="RADICAL_SAM"/>
    <property type="match status" value="1"/>
</dbReference>
<gene>
    <name evidence="11" type="ORF">SBU_000149</name>
</gene>
<feature type="domain" description="B12-binding" evidence="9">
    <location>
        <begin position="10"/>
        <end position="142"/>
    </location>
</feature>
<dbReference type="SMART" id="SM00729">
    <property type="entry name" value="Elp3"/>
    <property type="match status" value="1"/>
</dbReference>
<dbReference type="GO" id="GO:0046872">
    <property type="term" value="F:metal ion binding"/>
    <property type="evidence" value="ECO:0007669"/>
    <property type="project" value="UniProtKB-KW"/>
</dbReference>
<dbReference type="PROSITE" id="PS51332">
    <property type="entry name" value="B12_BINDING"/>
    <property type="match status" value="1"/>
</dbReference>
<dbReference type="InterPro" id="IPR051198">
    <property type="entry name" value="BchE-like"/>
</dbReference>
<dbReference type="InterPro" id="IPR007197">
    <property type="entry name" value="rSAM"/>
</dbReference>
<name>A0A1F2P8B9_9EURY</name>
<dbReference type="SUPFAM" id="SSF52242">
    <property type="entry name" value="Cobalamin (vitamin B12)-binding domain"/>
    <property type="match status" value="1"/>
</dbReference>
<keyword evidence="5" id="KW-0949">S-adenosyl-L-methionine</keyword>
<dbReference type="InterPro" id="IPR006638">
    <property type="entry name" value="Elp3/MiaA/NifB-like_rSAM"/>
</dbReference>
<evidence type="ECO:0000256" key="6">
    <source>
        <dbReference type="ARBA" id="ARBA00022723"/>
    </source>
</evidence>
<feature type="domain" description="Radical SAM core" evidence="10">
    <location>
        <begin position="185"/>
        <end position="399"/>
    </location>
</feature>
<dbReference type="CDD" id="cd01335">
    <property type="entry name" value="Radical_SAM"/>
    <property type="match status" value="1"/>
</dbReference>
<dbReference type="PANTHER" id="PTHR43409">
    <property type="entry name" value="ANAEROBIC MAGNESIUM-PROTOPORPHYRIN IX MONOMETHYL ESTER CYCLASE-RELATED"/>
    <property type="match status" value="1"/>
</dbReference>
<evidence type="ECO:0000256" key="3">
    <source>
        <dbReference type="ARBA" id="ARBA00022603"/>
    </source>
</evidence>
<comment type="similarity">
    <text evidence="2">Belongs to the methylamine corrinoid protein family.</text>
</comment>
<keyword evidence="6" id="KW-0479">Metal-binding</keyword>
<dbReference type="InterPro" id="IPR023404">
    <property type="entry name" value="rSAM_horseshoe"/>
</dbReference>
<protein>
    <submittedName>
        <fullName evidence="11">Radical SAM domain-containing protein</fullName>
    </submittedName>
</protein>
<dbReference type="Pfam" id="PF02310">
    <property type="entry name" value="B12-binding"/>
    <property type="match status" value="1"/>
</dbReference>
<comment type="cofactor">
    <cofactor evidence="1">
        <name>[4Fe-4S] cluster</name>
        <dbReference type="ChEBI" id="CHEBI:49883"/>
    </cofactor>
</comment>
<keyword evidence="3" id="KW-0489">Methyltransferase</keyword>
<dbReference type="InterPro" id="IPR058240">
    <property type="entry name" value="rSAM_sf"/>
</dbReference>
<evidence type="ECO:0000259" key="9">
    <source>
        <dbReference type="PROSITE" id="PS51332"/>
    </source>
</evidence>
<dbReference type="Proteomes" id="UP000185779">
    <property type="component" value="Unassembled WGS sequence"/>
</dbReference>
<dbReference type="Pfam" id="PF04055">
    <property type="entry name" value="Radical_SAM"/>
    <property type="match status" value="1"/>
</dbReference>
<dbReference type="InterPro" id="IPR034466">
    <property type="entry name" value="Methyltransferase_Class_B"/>
</dbReference>
<dbReference type="Gene3D" id="3.80.30.20">
    <property type="entry name" value="tm_1862 like domain"/>
    <property type="match status" value="1"/>
</dbReference>
<evidence type="ECO:0000256" key="4">
    <source>
        <dbReference type="ARBA" id="ARBA00022679"/>
    </source>
</evidence>
<dbReference type="EMBL" id="LYOR01000001">
    <property type="protein sequence ID" value="OFV66856.1"/>
    <property type="molecule type" value="Genomic_DNA"/>
</dbReference>
<keyword evidence="8" id="KW-0411">Iron-sulfur</keyword>
<dbReference type="Gene3D" id="3.40.50.280">
    <property type="entry name" value="Cobalamin-binding domain"/>
    <property type="match status" value="1"/>
</dbReference>
<organism evidence="11 12">
    <name type="scientific">Candidatus Syntropharchaeum butanivorans</name>
    <dbReference type="NCBI Taxonomy" id="1839936"/>
    <lineage>
        <taxon>Archaea</taxon>
        <taxon>Methanobacteriati</taxon>
        <taxon>Methanobacteriota</taxon>
        <taxon>Stenosarchaea group</taxon>
        <taxon>Methanomicrobia</taxon>
        <taxon>Methanosarcinales</taxon>
        <taxon>ANME-2 cluster</taxon>
        <taxon>Candidatus Syntropharchaeum</taxon>
    </lineage>
</organism>
<keyword evidence="7" id="KW-0408">Iron</keyword>
<keyword evidence="12" id="KW-1185">Reference proteome</keyword>
<dbReference type="AlphaFoldDB" id="A0A1F2P8B9"/>
<dbReference type="SFLD" id="SFLDG01082">
    <property type="entry name" value="B12-binding_domain_containing"/>
    <property type="match status" value="1"/>
</dbReference>
<evidence type="ECO:0000256" key="8">
    <source>
        <dbReference type="ARBA" id="ARBA00023014"/>
    </source>
</evidence>
<dbReference type="SFLD" id="SFLDS00029">
    <property type="entry name" value="Radical_SAM"/>
    <property type="match status" value="1"/>
</dbReference>
<evidence type="ECO:0000256" key="7">
    <source>
        <dbReference type="ARBA" id="ARBA00023004"/>
    </source>
</evidence>
<evidence type="ECO:0000256" key="1">
    <source>
        <dbReference type="ARBA" id="ARBA00001966"/>
    </source>
</evidence>
<comment type="caution">
    <text evidence="11">The sequence shown here is derived from an EMBL/GenBank/DDBJ whole genome shotgun (WGS) entry which is preliminary data.</text>
</comment>
<dbReference type="PATRIC" id="fig|1839936.3.peg.150"/>
<dbReference type="GO" id="GO:0003824">
    <property type="term" value="F:catalytic activity"/>
    <property type="evidence" value="ECO:0007669"/>
    <property type="project" value="InterPro"/>
</dbReference>
<keyword evidence="4" id="KW-0808">Transferase</keyword>